<accession>A0A1V9ZAF1</accession>
<name>A0A1V9ZAF1_ACHHY</name>
<organism evidence="2 3">
    <name type="scientific">Achlya hypogyna</name>
    <name type="common">Oomycete</name>
    <name type="synonym">Protoachlya hypogyna</name>
    <dbReference type="NCBI Taxonomy" id="1202772"/>
    <lineage>
        <taxon>Eukaryota</taxon>
        <taxon>Sar</taxon>
        <taxon>Stramenopiles</taxon>
        <taxon>Oomycota</taxon>
        <taxon>Saprolegniomycetes</taxon>
        <taxon>Saprolegniales</taxon>
        <taxon>Achlyaceae</taxon>
        <taxon>Achlya</taxon>
    </lineage>
</organism>
<evidence type="ECO:0000256" key="1">
    <source>
        <dbReference type="SAM" id="MobiDB-lite"/>
    </source>
</evidence>
<gene>
    <name evidence="2" type="ORF">ACHHYP_00899</name>
</gene>
<feature type="region of interest" description="Disordered" evidence="1">
    <location>
        <begin position="129"/>
        <end position="207"/>
    </location>
</feature>
<feature type="compositionally biased region" description="Basic residues" evidence="1">
    <location>
        <begin position="186"/>
        <end position="197"/>
    </location>
</feature>
<dbReference type="AlphaFoldDB" id="A0A1V9ZAF1"/>
<feature type="region of interest" description="Disordered" evidence="1">
    <location>
        <begin position="1"/>
        <end position="46"/>
    </location>
</feature>
<protein>
    <submittedName>
        <fullName evidence="2">Uncharacterized protein</fullName>
    </submittedName>
</protein>
<evidence type="ECO:0000313" key="2">
    <source>
        <dbReference type="EMBL" id="OQR94840.1"/>
    </source>
</evidence>
<feature type="compositionally biased region" description="Low complexity" evidence="1">
    <location>
        <begin position="132"/>
        <end position="142"/>
    </location>
</feature>
<keyword evidence="3" id="KW-1185">Reference proteome</keyword>
<feature type="compositionally biased region" description="Basic and acidic residues" evidence="1">
    <location>
        <begin position="33"/>
        <end position="46"/>
    </location>
</feature>
<feature type="compositionally biased region" description="Basic and acidic residues" evidence="1">
    <location>
        <begin position="288"/>
        <end position="302"/>
    </location>
</feature>
<dbReference type="EMBL" id="JNBR01000349">
    <property type="protein sequence ID" value="OQR94840.1"/>
    <property type="molecule type" value="Genomic_DNA"/>
</dbReference>
<reference evidence="2 3" key="1">
    <citation type="journal article" date="2014" name="Genome Biol. Evol.">
        <title>The secreted proteins of Achlya hypogyna and Thraustotheca clavata identify the ancestral oomycete secretome and reveal gene acquisitions by horizontal gene transfer.</title>
        <authorList>
            <person name="Misner I."/>
            <person name="Blouin N."/>
            <person name="Leonard G."/>
            <person name="Richards T.A."/>
            <person name="Lane C.E."/>
        </authorList>
    </citation>
    <scope>NUCLEOTIDE SEQUENCE [LARGE SCALE GENOMIC DNA]</scope>
    <source>
        <strain evidence="2 3">ATCC 48635</strain>
    </source>
</reference>
<proteinExistence type="predicted"/>
<sequence>MEMCEADPLLFSDRKRQTKPRSRTHKYSMTTEYRGESPGEDERVERSVVEAKYRAPTERKKSTPTVAKARARSFHWGETSGGTNILASFPFHSSSFHKDNNDTARDLDNVYDYEIDAGKINQYHYVPKESNQRNASANSSRQTSPGGDVEEAFDRPPSRQRHAFPTHLVDHDLDDDDGARQSVAVKRAHRPPSRHKPRTSDPASFSCEINEQSLEDTINRFRTRRGALRQSHDPHRDGFEAVDETLPLPFRIEVTNEDGVWKAPTATGPRHRRGRPRQQPSAATPSTDELRKALQSRAEDPMILKSTPDRRRHARTSASHAPAKDEPVARLHHPSAQWIPVSLQVDARPETNDTPQKRAEIASDLQLDDFNFSAPPDTSLNTTF</sequence>
<feature type="region of interest" description="Disordered" evidence="1">
    <location>
        <begin position="259"/>
        <end position="331"/>
    </location>
</feature>
<dbReference type="OrthoDB" id="62103at2759"/>
<dbReference type="Proteomes" id="UP000243579">
    <property type="component" value="Unassembled WGS sequence"/>
</dbReference>
<comment type="caution">
    <text evidence="2">The sequence shown here is derived from an EMBL/GenBank/DDBJ whole genome shotgun (WGS) entry which is preliminary data.</text>
</comment>
<feature type="compositionally biased region" description="Basic residues" evidence="1">
    <location>
        <begin position="16"/>
        <end position="26"/>
    </location>
</feature>
<evidence type="ECO:0000313" key="3">
    <source>
        <dbReference type="Proteomes" id="UP000243579"/>
    </source>
</evidence>